<evidence type="ECO:0000313" key="3">
    <source>
        <dbReference type="EMBL" id="RDB56777.1"/>
    </source>
</evidence>
<evidence type="ECO:0000313" key="4">
    <source>
        <dbReference type="Proteomes" id="UP000253792"/>
    </source>
</evidence>
<keyword evidence="1" id="KW-1133">Transmembrane helix</keyword>
<dbReference type="OrthoDB" id="9799090at2"/>
<sequence length="140" mass="15626">MRRLRMLVEIERQAGFGPITCLFIVVFLLCSLAVWLADPVANTFGDGMWFSFQAVSTIGFGDVTAAGPVARIATVLLSVVSIFYIALITGVVVSYCNAMLRQRQEGTLAHFAENLERLDEMTPDELAVFCERVKEYRRGR</sequence>
<comment type="caution">
    <text evidence="3">The sequence shown here is derived from an EMBL/GenBank/DDBJ whole genome shotgun (WGS) entry which is preliminary data.</text>
</comment>
<dbReference type="SUPFAM" id="SSF81324">
    <property type="entry name" value="Voltage-gated potassium channels"/>
    <property type="match status" value="1"/>
</dbReference>
<dbReference type="AlphaFoldDB" id="A0A369LDR1"/>
<evidence type="ECO:0000259" key="2">
    <source>
        <dbReference type="Pfam" id="PF07885"/>
    </source>
</evidence>
<organism evidence="3 4">
    <name type="scientific">Senegalimassilia anaerobia</name>
    <dbReference type="NCBI Taxonomy" id="1473216"/>
    <lineage>
        <taxon>Bacteria</taxon>
        <taxon>Bacillati</taxon>
        <taxon>Actinomycetota</taxon>
        <taxon>Coriobacteriia</taxon>
        <taxon>Coriobacteriales</taxon>
        <taxon>Coriobacteriaceae</taxon>
        <taxon>Senegalimassilia</taxon>
    </lineage>
</organism>
<dbReference type="Proteomes" id="UP000253792">
    <property type="component" value="Unassembled WGS sequence"/>
</dbReference>
<evidence type="ECO:0000256" key="1">
    <source>
        <dbReference type="SAM" id="Phobius"/>
    </source>
</evidence>
<proteinExistence type="predicted"/>
<protein>
    <recommendedName>
        <fullName evidence="2">Potassium channel domain-containing protein</fullName>
    </recommendedName>
</protein>
<keyword evidence="1" id="KW-0812">Transmembrane</keyword>
<feature type="transmembrane region" description="Helical" evidence="1">
    <location>
        <begin position="16"/>
        <end position="37"/>
    </location>
</feature>
<accession>A0A369LDR1</accession>
<dbReference type="Pfam" id="PF07885">
    <property type="entry name" value="Ion_trans_2"/>
    <property type="match status" value="1"/>
</dbReference>
<reference evidence="3 4" key="1">
    <citation type="journal article" date="2018" name="Elife">
        <title>Discovery and characterization of a prevalent human gut bacterial enzyme sufficient for the inactivation of a family of plant toxins.</title>
        <authorList>
            <person name="Koppel N."/>
            <person name="Bisanz J.E."/>
            <person name="Pandelia M.E."/>
            <person name="Turnbaugh P.J."/>
            <person name="Balskus E.P."/>
        </authorList>
    </citation>
    <scope>NUCLEOTIDE SEQUENCE [LARGE SCALE GENOMIC DNA]</scope>
    <source>
        <strain evidence="4">anaerobia AP69FAA</strain>
    </source>
</reference>
<dbReference type="Gene3D" id="1.10.287.70">
    <property type="match status" value="1"/>
</dbReference>
<dbReference type="STRING" id="1034345.GCA_000236865_01085"/>
<feature type="domain" description="Potassium channel" evidence="2">
    <location>
        <begin position="24"/>
        <end position="95"/>
    </location>
</feature>
<keyword evidence="4" id="KW-1185">Reference proteome</keyword>
<name>A0A369LDR1_9ACTN</name>
<dbReference type="EMBL" id="PPTP01000002">
    <property type="protein sequence ID" value="RDB56777.1"/>
    <property type="molecule type" value="Genomic_DNA"/>
</dbReference>
<gene>
    <name evidence="3" type="ORF">C1880_03175</name>
</gene>
<keyword evidence="1" id="KW-0472">Membrane</keyword>
<dbReference type="InterPro" id="IPR013099">
    <property type="entry name" value="K_chnl_dom"/>
</dbReference>
<dbReference type="RefSeq" id="WP_114620257.1">
    <property type="nucleotide sequence ID" value="NZ_PPTP01000002.1"/>
</dbReference>
<feature type="transmembrane region" description="Helical" evidence="1">
    <location>
        <begin position="72"/>
        <end position="96"/>
    </location>
</feature>